<comment type="caution">
    <text evidence="4">The sequence shown here is derived from an EMBL/GenBank/DDBJ whole genome shotgun (WGS) entry which is preliminary data.</text>
</comment>
<dbReference type="GO" id="GO:0005829">
    <property type="term" value="C:cytosol"/>
    <property type="evidence" value="ECO:0007669"/>
    <property type="project" value="TreeGrafter"/>
</dbReference>
<dbReference type="PANTHER" id="PTHR31223:SF70">
    <property type="entry name" value="LOG FAMILY PROTEIN YJL055W"/>
    <property type="match status" value="1"/>
</dbReference>
<evidence type="ECO:0000313" key="4">
    <source>
        <dbReference type="EMBL" id="HIX45528.1"/>
    </source>
</evidence>
<dbReference type="PANTHER" id="PTHR31223">
    <property type="entry name" value="LOG FAMILY PROTEIN YJL055W"/>
    <property type="match status" value="1"/>
</dbReference>
<organism evidence="4 5">
    <name type="scientific">Candidatus Barnesiella excrementipullorum</name>
    <dbReference type="NCBI Taxonomy" id="2838479"/>
    <lineage>
        <taxon>Bacteria</taxon>
        <taxon>Pseudomonadati</taxon>
        <taxon>Bacteroidota</taxon>
        <taxon>Bacteroidia</taxon>
        <taxon>Bacteroidales</taxon>
        <taxon>Barnesiellaceae</taxon>
        <taxon>Barnesiella</taxon>
    </lineage>
</organism>
<accession>A0A9D1VRN2</accession>
<dbReference type="InterPro" id="IPR031100">
    <property type="entry name" value="LOG_fam"/>
</dbReference>
<keyword evidence="3" id="KW-0203">Cytokinin biosynthesis</keyword>
<reference evidence="4" key="2">
    <citation type="submission" date="2021-04" db="EMBL/GenBank/DDBJ databases">
        <authorList>
            <person name="Gilroy R."/>
        </authorList>
    </citation>
    <scope>NUCLEOTIDE SEQUENCE</scope>
    <source>
        <strain evidence="4">ChiHjej12B11-16260</strain>
    </source>
</reference>
<comment type="similarity">
    <text evidence="2 3">Belongs to the LOG family.</text>
</comment>
<name>A0A9D1VRN2_9BACT</name>
<protein>
    <recommendedName>
        <fullName evidence="3">Cytokinin riboside 5'-monophosphate phosphoribohydrolase</fullName>
        <ecNumber evidence="3">3.2.2.n1</ecNumber>
    </recommendedName>
</protein>
<dbReference type="EMBL" id="DXFB01000128">
    <property type="protein sequence ID" value="HIX45528.1"/>
    <property type="molecule type" value="Genomic_DNA"/>
</dbReference>
<comment type="catalytic activity">
    <reaction evidence="1">
        <text>AMP + H2O = D-ribose 5-phosphate + adenine</text>
        <dbReference type="Rhea" id="RHEA:20129"/>
        <dbReference type="ChEBI" id="CHEBI:15377"/>
        <dbReference type="ChEBI" id="CHEBI:16708"/>
        <dbReference type="ChEBI" id="CHEBI:78346"/>
        <dbReference type="ChEBI" id="CHEBI:456215"/>
        <dbReference type="EC" id="3.2.2.4"/>
    </reaction>
</comment>
<dbReference type="AlphaFoldDB" id="A0A9D1VRN2"/>
<dbReference type="SUPFAM" id="SSF102405">
    <property type="entry name" value="MCP/YpsA-like"/>
    <property type="match status" value="1"/>
</dbReference>
<dbReference type="InterPro" id="IPR005269">
    <property type="entry name" value="LOG"/>
</dbReference>
<sequence>MEKRKNITVYCASSATISQDFFEAAKELAILMAAREIGCIYGAGAQGLMGCVADTMLHAGGKVTGVIPHFMIERGWCHPALTDVIATETMHQRKTIMAQKGDAAIALPGGCGTIEELMEVITWKQLGLYTHPIVLLNTNGYYNPLIEMLQNAISNHFMREIHSRLWYTATTPHEAVEAALNLPEWDNKLSKY</sequence>
<dbReference type="GO" id="GO:0008714">
    <property type="term" value="F:AMP nucleosidase activity"/>
    <property type="evidence" value="ECO:0007669"/>
    <property type="project" value="UniProtKB-EC"/>
</dbReference>
<dbReference type="Gene3D" id="3.40.50.450">
    <property type="match status" value="1"/>
</dbReference>
<dbReference type="Pfam" id="PF03641">
    <property type="entry name" value="Lysine_decarbox"/>
    <property type="match status" value="1"/>
</dbReference>
<gene>
    <name evidence="4" type="ORF">H9982_04845</name>
</gene>
<evidence type="ECO:0000256" key="2">
    <source>
        <dbReference type="ARBA" id="ARBA00006763"/>
    </source>
</evidence>
<evidence type="ECO:0000256" key="3">
    <source>
        <dbReference type="RuleBase" id="RU363015"/>
    </source>
</evidence>
<dbReference type="EC" id="3.2.2.n1" evidence="3"/>
<keyword evidence="3" id="KW-0378">Hydrolase</keyword>
<evidence type="ECO:0000313" key="5">
    <source>
        <dbReference type="Proteomes" id="UP000824246"/>
    </source>
</evidence>
<reference evidence="4" key="1">
    <citation type="journal article" date="2021" name="PeerJ">
        <title>Extensive microbial diversity within the chicken gut microbiome revealed by metagenomics and culture.</title>
        <authorList>
            <person name="Gilroy R."/>
            <person name="Ravi A."/>
            <person name="Getino M."/>
            <person name="Pursley I."/>
            <person name="Horton D.L."/>
            <person name="Alikhan N.F."/>
            <person name="Baker D."/>
            <person name="Gharbi K."/>
            <person name="Hall N."/>
            <person name="Watson M."/>
            <person name="Adriaenssens E.M."/>
            <person name="Foster-Nyarko E."/>
            <person name="Jarju S."/>
            <person name="Secka A."/>
            <person name="Antonio M."/>
            <person name="Oren A."/>
            <person name="Chaudhuri R.R."/>
            <person name="La Ragione R."/>
            <person name="Hildebrand F."/>
            <person name="Pallen M.J."/>
        </authorList>
    </citation>
    <scope>NUCLEOTIDE SEQUENCE</scope>
    <source>
        <strain evidence="4">ChiHjej12B11-16260</strain>
    </source>
</reference>
<proteinExistence type="inferred from homology"/>
<dbReference type="Proteomes" id="UP000824246">
    <property type="component" value="Unassembled WGS sequence"/>
</dbReference>
<evidence type="ECO:0000256" key="1">
    <source>
        <dbReference type="ARBA" id="ARBA00000274"/>
    </source>
</evidence>
<dbReference type="GO" id="GO:0009691">
    <property type="term" value="P:cytokinin biosynthetic process"/>
    <property type="evidence" value="ECO:0007669"/>
    <property type="project" value="UniProtKB-UniRule"/>
</dbReference>
<dbReference type="NCBIfam" id="TIGR00730">
    <property type="entry name" value="Rossman fold protein, TIGR00730 family"/>
    <property type="match status" value="1"/>
</dbReference>